<evidence type="ECO:0000256" key="2">
    <source>
        <dbReference type="ARBA" id="ARBA00023027"/>
    </source>
</evidence>
<dbReference type="GO" id="GO:0008926">
    <property type="term" value="F:mannitol-1-phosphate 5-dehydrogenase activity"/>
    <property type="evidence" value="ECO:0007669"/>
    <property type="project" value="UniProtKB-EC"/>
</dbReference>
<name>A0A1V5T1U0_9BACT</name>
<dbReference type="EMBL" id="MWBQ01000033">
    <property type="protein sequence ID" value="OQA60755.1"/>
    <property type="molecule type" value="Genomic_DNA"/>
</dbReference>
<protein>
    <submittedName>
        <fullName evidence="5">Mannitol-1-phosphate 5-dehydrogenase</fullName>
        <ecNumber evidence="5">1.1.1.17</ecNumber>
    </submittedName>
</protein>
<evidence type="ECO:0000256" key="1">
    <source>
        <dbReference type="ARBA" id="ARBA00023002"/>
    </source>
</evidence>
<dbReference type="Pfam" id="PF01232">
    <property type="entry name" value="Mannitol_dh"/>
    <property type="match status" value="1"/>
</dbReference>
<dbReference type="InterPro" id="IPR013118">
    <property type="entry name" value="Mannitol_DH_C"/>
</dbReference>
<gene>
    <name evidence="5" type="primary">mtlD_1</name>
    <name evidence="5" type="ORF">BWY41_00526</name>
</gene>
<evidence type="ECO:0000259" key="3">
    <source>
        <dbReference type="Pfam" id="PF01232"/>
    </source>
</evidence>
<dbReference type="InterPro" id="IPR013131">
    <property type="entry name" value="Mannitol_DH_N"/>
</dbReference>
<keyword evidence="1 5" id="KW-0560">Oxidoreductase</keyword>
<dbReference type="InterPro" id="IPR008927">
    <property type="entry name" value="6-PGluconate_DH-like_C_sf"/>
</dbReference>
<dbReference type="Pfam" id="PF08125">
    <property type="entry name" value="Mannitol_dh_C"/>
    <property type="match status" value="1"/>
</dbReference>
<reference evidence="5" key="1">
    <citation type="submission" date="2017-02" db="EMBL/GenBank/DDBJ databases">
        <title>Delving into the versatile metabolic prowess of the omnipresent phylum Bacteroidetes.</title>
        <authorList>
            <person name="Nobu M.K."/>
            <person name="Mei R."/>
            <person name="Narihiro T."/>
            <person name="Kuroda K."/>
            <person name="Liu W.-T."/>
        </authorList>
    </citation>
    <scope>NUCLEOTIDE SEQUENCE</scope>
    <source>
        <strain evidence="5">ADurb.Bin276</strain>
    </source>
</reference>
<dbReference type="GO" id="GO:0005829">
    <property type="term" value="C:cytosol"/>
    <property type="evidence" value="ECO:0007669"/>
    <property type="project" value="TreeGrafter"/>
</dbReference>
<keyword evidence="2" id="KW-0520">NAD</keyword>
<dbReference type="PRINTS" id="PR00084">
    <property type="entry name" value="MTLDHDRGNASE"/>
</dbReference>
<evidence type="ECO:0000313" key="5">
    <source>
        <dbReference type="EMBL" id="OQA60755.1"/>
    </source>
</evidence>
<dbReference type="InterPro" id="IPR036291">
    <property type="entry name" value="NAD(P)-bd_dom_sf"/>
</dbReference>
<dbReference type="InterPro" id="IPR013328">
    <property type="entry name" value="6PGD_dom2"/>
</dbReference>
<organism evidence="5">
    <name type="scientific">Candidatus Atribacter allofermentans</name>
    <dbReference type="NCBI Taxonomy" id="1852833"/>
    <lineage>
        <taxon>Bacteria</taxon>
        <taxon>Pseudomonadati</taxon>
        <taxon>Atribacterota</taxon>
        <taxon>Atribacteria</taxon>
        <taxon>Atribacterales</taxon>
        <taxon>Atribacteraceae</taxon>
        <taxon>Atribacter</taxon>
    </lineage>
</organism>
<dbReference type="Gene3D" id="3.40.50.720">
    <property type="entry name" value="NAD(P)-binding Rossmann-like Domain"/>
    <property type="match status" value="1"/>
</dbReference>
<comment type="caution">
    <text evidence="5">The sequence shown here is derived from an EMBL/GenBank/DDBJ whole genome shotgun (WGS) entry which is preliminary data.</text>
</comment>
<accession>A0A1V5T1U0</accession>
<evidence type="ECO:0000259" key="4">
    <source>
        <dbReference type="Pfam" id="PF08125"/>
    </source>
</evidence>
<dbReference type="Proteomes" id="UP000485569">
    <property type="component" value="Unassembled WGS sequence"/>
</dbReference>
<dbReference type="PANTHER" id="PTHR30524:SF0">
    <property type="entry name" value="ALTRONATE OXIDOREDUCTASE-RELATED"/>
    <property type="match status" value="1"/>
</dbReference>
<sequence>MNQSVQFGAGNIGRGFIGHLLWESGYRIVFVEAYPDLVKLLNARSKYPLRLLEKNGQEKNVTIDNLVAYQTEEKNNISQAIAVSSVIFTAVGVKNLPAIAPLVADGIQLRLKENPIPINILLCENLKDAPQFFKNEVKTHLNTEGKQFLQEKVGFVGTVVARMVPVMDKRFGVDDPLFIVAEAYHKLPYDVTAVKGVFPEISGLKPVQNFPSEVDKKLFIHNLGHATLAYFGYLKGYEYIHQAIADEEIKNLLDEVLNETSTSILRKYPDLDRVEVNEFVEDLKERFFNPLLMDTVYRVGRDPIRKLGEDDRIIGGIALCQSQKVFPAAIIKVTGLALNYDYNKDADAVKLQKMIKDKGIKEVIHKLCNLDPETDIGEKIIQSYYQFRERFRILKENKL</sequence>
<dbReference type="InterPro" id="IPR000669">
    <property type="entry name" value="Mannitol_DH"/>
</dbReference>
<dbReference type="SUPFAM" id="SSF48179">
    <property type="entry name" value="6-phosphogluconate dehydrogenase C-terminal domain-like"/>
    <property type="match status" value="1"/>
</dbReference>
<dbReference type="Gene3D" id="1.10.1040.10">
    <property type="entry name" value="N-(1-d-carboxylethyl)-l-norvaline Dehydrogenase, domain 2"/>
    <property type="match status" value="1"/>
</dbReference>
<dbReference type="AlphaFoldDB" id="A0A1V5T1U0"/>
<proteinExistence type="predicted"/>
<dbReference type="SUPFAM" id="SSF51735">
    <property type="entry name" value="NAD(P)-binding Rossmann-fold domains"/>
    <property type="match status" value="1"/>
</dbReference>
<dbReference type="EC" id="1.1.1.17" evidence="5"/>
<dbReference type="PANTHER" id="PTHR30524">
    <property type="entry name" value="MANNITOL-1-PHOSPHATE 5-DEHYDROGENASE"/>
    <property type="match status" value="1"/>
</dbReference>
<feature type="domain" description="Mannitol dehydrogenase N-terminal" evidence="3">
    <location>
        <begin position="4"/>
        <end position="201"/>
    </location>
</feature>
<dbReference type="GO" id="GO:0019592">
    <property type="term" value="P:mannitol catabolic process"/>
    <property type="evidence" value="ECO:0007669"/>
    <property type="project" value="TreeGrafter"/>
</dbReference>
<feature type="domain" description="Mannitol dehydrogenase C-terminal" evidence="4">
    <location>
        <begin position="216"/>
        <end position="366"/>
    </location>
</feature>